<evidence type="ECO:0000256" key="1">
    <source>
        <dbReference type="SAM" id="MobiDB-lite"/>
    </source>
</evidence>
<organism evidence="2 3">
    <name type="scientific">Microbotryum saponariae</name>
    <dbReference type="NCBI Taxonomy" id="289078"/>
    <lineage>
        <taxon>Eukaryota</taxon>
        <taxon>Fungi</taxon>
        <taxon>Dikarya</taxon>
        <taxon>Basidiomycota</taxon>
        <taxon>Pucciniomycotina</taxon>
        <taxon>Microbotryomycetes</taxon>
        <taxon>Microbotryales</taxon>
        <taxon>Microbotryaceae</taxon>
        <taxon>Microbotryum</taxon>
    </lineage>
</organism>
<dbReference type="EMBL" id="FMWP01000096">
    <property type="protein sequence ID" value="SCZ98545.1"/>
    <property type="molecule type" value="Genomic_DNA"/>
</dbReference>
<accession>A0A2X0N1V3</accession>
<sequence length="343" mass="36351">MARGLFQVYQDVPAPTPAASTSALPSRSASSSAAAAIAQRKRVHHDPASSSTLSKSSHPPNSAFLIKCGENGSAAMVHRPGKENVHPHAVKSRLGAGKKLAVLESKPTTTTTAAFSSKGSLKVFRDAPTTVKAFPQPSLNGECTGTLRTRVIPGFSSTDDEQDSSTPPVVRKSSAAQRSKPSKVGNNRPVRFDDARSQRINSDSGFVEHSPAHDSGYAPSPTSESEVDGRSKHSREISDSDRRARALTESPLAEVTEAFTGLGRFTNRAFADRPASPSPLSTTFGNARPIRSRLSPIKKGAQATKPYDVATSTSLLPTKSNTKSRFDSGGSDELSRGVRSMRV</sequence>
<dbReference type="Proteomes" id="UP000249723">
    <property type="component" value="Unassembled WGS sequence"/>
</dbReference>
<reference evidence="3" key="1">
    <citation type="submission" date="2016-10" db="EMBL/GenBank/DDBJ databases">
        <authorList>
            <person name="Jeantristanb JTB J.-T."/>
            <person name="Ricardo R."/>
        </authorList>
    </citation>
    <scope>NUCLEOTIDE SEQUENCE [LARGE SCALE GENOMIC DNA]</scope>
</reference>
<evidence type="ECO:0000313" key="3">
    <source>
        <dbReference type="Proteomes" id="UP000249723"/>
    </source>
</evidence>
<feature type="compositionally biased region" description="Low complexity" evidence="1">
    <location>
        <begin position="48"/>
        <end position="62"/>
    </location>
</feature>
<feature type="region of interest" description="Disordered" evidence="1">
    <location>
        <begin position="10"/>
        <end position="63"/>
    </location>
</feature>
<feature type="compositionally biased region" description="Polar residues" evidence="1">
    <location>
        <begin position="310"/>
        <end position="323"/>
    </location>
</feature>
<gene>
    <name evidence="2" type="ORF">BZ3500_MVSOF-1268-A1-R1_CHR3-1G05454</name>
</gene>
<feature type="compositionally biased region" description="Basic and acidic residues" evidence="1">
    <location>
        <begin position="227"/>
        <end position="246"/>
    </location>
</feature>
<dbReference type="OrthoDB" id="2535845at2759"/>
<evidence type="ECO:0000313" key="2">
    <source>
        <dbReference type="EMBL" id="SCZ98545.1"/>
    </source>
</evidence>
<name>A0A2X0N1V3_9BASI</name>
<protein>
    <submittedName>
        <fullName evidence="2">BZ3500_MvSof-1268-A1-R1_Chr3-1g05454 protein</fullName>
    </submittedName>
</protein>
<feature type="region of interest" description="Disordered" evidence="1">
    <location>
        <begin position="270"/>
        <end position="343"/>
    </location>
</feature>
<feature type="compositionally biased region" description="Low complexity" evidence="1">
    <location>
        <begin position="17"/>
        <end position="38"/>
    </location>
</feature>
<proteinExistence type="predicted"/>
<feature type="region of interest" description="Disordered" evidence="1">
    <location>
        <begin position="152"/>
        <end position="249"/>
    </location>
</feature>
<dbReference type="AlphaFoldDB" id="A0A2X0N1V3"/>
<keyword evidence="3" id="KW-1185">Reference proteome</keyword>